<dbReference type="InterPro" id="IPR028889">
    <property type="entry name" value="USP"/>
</dbReference>
<dbReference type="Pfam" id="PF00443">
    <property type="entry name" value="UCH"/>
    <property type="match status" value="1"/>
</dbReference>
<accession>A0A835IX42</accession>
<evidence type="ECO:0000256" key="1">
    <source>
        <dbReference type="ARBA" id="ARBA00022786"/>
    </source>
</evidence>
<dbReference type="Pfam" id="PF04780">
    <property type="entry name" value="DUF629"/>
    <property type="match status" value="1"/>
</dbReference>
<dbReference type="PROSITE" id="PS50235">
    <property type="entry name" value="USP_3"/>
    <property type="match status" value="1"/>
</dbReference>
<evidence type="ECO:0000256" key="4">
    <source>
        <dbReference type="SAM" id="MobiDB-lite"/>
    </source>
</evidence>
<keyword evidence="2" id="KW-0378">Hydrolase</keyword>
<comment type="caution">
    <text evidence="6">The sequence shown here is derived from an EMBL/GenBank/DDBJ whole genome shotgun (WGS) entry which is preliminary data.</text>
</comment>
<feature type="region of interest" description="Disordered" evidence="4">
    <location>
        <begin position="1236"/>
        <end position="1255"/>
    </location>
</feature>
<keyword evidence="1" id="KW-0833">Ubl conjugation pathway</keyword>
<dbReference type="Pfam" id="PF04781">
    <property type="entry name" value="DUF627"/>
    <property type="match status" value="1"/>
</dbReference>
<name>A0A835IX42_9MAGN</name>
<dbReference type="InterPro" id="IPR038765">
    <property type="entry name" value="Papain-like_cys_pep_sf"/>
</dbReference>
<keyword evidence="7" id="KW-1185">Reference proteome</keyword>
<evidence type="ECO:0000313" key="7">
    <source>
        <dbReference type="Proteomes" id="UP000631114"/>
    </source>
</evidence>
<dbReference type="InterPro" id="IPR006866">
    <property type="entry name" value="DUF627_N"/>
</dbReference>
<feature type="region of interest" description="Disordered" evidence="4">
    <location>
        <begin position="1151"/>
        <end position="1174"/>
    </location>
</feature>
<evidence type="ECO:0000313" key="6">
    <source>
        <dbReference type="EMBL" id="KAF9623852.1"/>
    </source>
</evidence>
<feature type="coiled-coil region" evidence="3">
    <location>
        <begin position="1050"/>
        <end position="1082"/>
    </location>
</feature>
<feature type="region of interest" description="Disordered" evidence="4">
    <location>
        <begin position="1264"/>
        <end position="1302"/>
    </location>
</feature>
<feature type="compositionally biased region" description="Basic and acidic residues" evidence="4">
    <location>
        <begin position="976"/>
        <end position="996"/>
    </location>
</feature>
<organism evidence="6 7">
    <name type="scientific">Coptis chinensis</name>
    <dbReference type="NCBI Taxonomy" id="261450"/>
    <lineage>
        <taxon>Eukaryota</taxon>
        <taxon>Viridiplantae</taxon>
        <taxon>Streptophyta</taxon>
        <taxon>Embryophyta</taxon>
        <taxon>Tracheophyta</taxon>
        <taxon>Spermatophyta</taxon>
        <taxon>Magnoliopsida</taxon>
        <taxon>Ranunculales</taxon>
        <taxon>Ranunculaceae</taxon>
        <taxon>Coptidoideae</taxon>
        <taxon>Coptis</taxon>
    </lineage>
</organism>
<dbReference type="SUPFAM" id="SSF54001">
    <property type="entry name" value="Cysteine proteinases"/>
    <property type="match status" value="1"/>
</dbReference>
<evidence type="ECO:0000256" key="3">
    <source>
        <dbReference type="SAM" id="Coils"/>
    </source>
</evidence>
<keyword evidence="3" id="KW-0175">Coiled coil</keyword>
<feature type="region of interest" description="Disordered" evidence="4">
    <location>
        <begin position="976"/>
        <end position="1019"/>
    </location>
</feature>
<dbReference type="CDD" id="cd02257">
    <property type="entry name" value="Peptidase_C19"/>
    <property type="match status" value="1"/>
</dbReference>
<dbReference type="GO" id="GO:0004843">
    <property type="term" value="F:cysteine-type deubiquitinase activity"/>
    <property type="evidence" value="ECO:0007669"/>
    <property type="project" value="InterPro"/>
</dbReference>
<dbReference type="InterPro" id="IPR001394">
    <property type="entry name" value="Peptidase_C19_UCH"/>
</dbReference>
<dbReference type="Gene3D" id="3.90.70.10">
    <property type="entry name" value="Cysteine proteinases"/>
    <property type="match status" value="1"/>
</dbReference>
<feature type="region of interest" description="Disordered" evidence="4">
    <location>
        <begin position="1"/>
        <end position="28"/>
    </location>
</feature>
<dbReference type="Proteomes" id="UP000631114">
    <property type="component" value="Unassembled WGS sequence"/>
</dbReference>
<dbReference type="InterPro" id="IPR006865">
    <property type="entry name" value="DUF629"/>
</dbReference>
<evidence type="ECO:0000256" key="2">
    <source>
        <dbReference type="ARBA" id="ARBA00022801"/>
    </source>
</evidence>
<proteinExistence type="predicted"/>
<protein>
    <recommendedName>
        <fullName evidence="5">USP domain-containing protein</fullName>
    </recommendedName>
</protein>
<dbReference type="EMBL" id="JADFTS010000001">
    <property type="protein sequence ID" value="KAF9623852.1"/>
    <property type="molecule type" value="Genomic_DNA"/>
</dbReference>
<sequence length="1740" mass="197126">MGHKKKNPPVSSRSNKQAQQDQSVVSEPVSLPIVPYENGSVSIFDERVTSTSFGVEGLNQNEEGGGVLILEADSPTYSNIKVECEKALTSLRRGNHNKALRLMRESCGRNESSALLHRVQGTIFVKVASLIEDQNAKQKHLRSAVESARKAVCLSPSSVEFAHFYANLLYEVSNDSKGYEEVVQECERALMIENPVDPAKESLQDESQLKLSTPEARIGHVQQELRALIQKSNIASISTWMKNLGNGNGEEKFRLIPMRRLSEDPMEVRLVQARRPNEIKKATKTAEERRKEIEVRVAAARLLQQKSDLPQLQNEDDKISESSSGNNRLGERRKNSRKVVSSTDRMNHVLPYWNAMSLEKKQSLLEVSVHSLRAHFSSFKDSLPTEFLSEALSFAETNKTWKFWICCSCNVKFTDTESHIQHVVREHMGILSPKLQSVLPQEVDSDWVEMLINGPWKPIDKDASRKMLEDQSKCHSPMLLDSPEVGSQTDGGKEDSLSSDWCSKDAWYSSFDEERTPPVNEDSRVELNENGNLVESKKHDDSFNFELMEYESIQWSKEIWPLSNDSEREKLLERIHGIFQLLLRHKYLSASQLNKVIQYAVDELQTLGPVSRRLDQTPLCICFLGASQLKKVLKFLQELSHCCGLGRYPEKNNIMDETQSGTQESEIEERIVLTGDSSRLILDEGLLFGDIRSGTYFEKSSSAATASSFVGSDHDDVVPDTDVLLSWIFKGPSSREELASWTSSREEKTHRAMEIVQMLEKEFCHLQSTCDRKCEHLGYEEALQVVETLCVEEFKKREHITKFSSQSYEAVLRRRQEELIERDNDVTLVSSRFELEAISNVLKEAQALSVTQFGYEETFSGVTSRLCDWESGGDDDWRMHDYMHQADTCIEVAIQKQKEQLSLELSKIDAKIMRSLTGVQQLEFKLGSVSSYDYRTILLPLVKSFLRAHLEELVDKDAREKSDAAREAFLAELARDAQKNTSKGGDHSKPAQEKSKDKKKSKDNRKAKDSKATGSGEQLFLDHEIVEQDHCHVTSDQESEFVDIVSREDYNQEEEEYRRIELEEEERKLEETLEYQRRIENEAKLKHLAEQQKKANRTNVENVIEGVSTDHFKPGVVHPSCLHDQLRNSMPLELTGDDDASVSQKEIDIGASHAQVPSSSNCQENELDEPTKYSGRSDIKLYSDVASVPFSYHEKPQDSCISEGQSVVLSKELLGVPIMEAEVTAVPSKFSTDYGNQRFRKTNNHSQQGMLNQGTMEENILTSDRRMRKQGKRQNSSTKLSDGSSQPLLPGKENVSFRKPQSEVFTKEQLNVDQEVLQNGSSDSYLGDNSIKTLRQLHAEEIDEERFQADLKKAVLQSLDVFQSHQDMPTVPRSRVSRKISPQEDKSGVALDEVITDSVIKMDMVGTGLRNEVGEYNCFLNVIIQSLWHLRRFREEFLRKSTAMHVHVGDPCVVCALYDIFSALNMATTDLRRESVAPTQLRIALSNLYPDSNFFREAQMNDASEVLAVIFDCLHRSFTSSSSTSDAESEESNCSGSWDCANSACIAHTLFGMDIFERMNCYNCGVESKHLKYTSFFHHINASALRTMKAMCADSSLDELLNLVEMNHQLACDTEAGGCGKLNYIHHILSGPPHVFTTVLGWQNTRETIGDISATLAALTPELDIGVLYRGLDPGNRYCLVSVVCYYGQHYHCFAYSHEHERWIMYDDITVKVIGGWNDVLSMCERGHLQPQVLLFEAVN</sequence>
<dbReference type="GO" id="GO:0016579">
    <property type="term" value="P:protein deubiquitination"/>
    <property type="evidence" value="ECO:0007669"/>
    <property type="project" value="InterPro"/>
</dbReference>
<dbReference type="PANTHER" id="PTHR22975">
    <property type="entry name" value="UBIQUITIN SPECIFIC PROTEINASE"/>
    <property type="match status" value="1"/>
</dbReference>
<feature type="compositionally biased region" description="Polar residues" evidence="4">
    <location>
        <begin position="9"/>
        <end position="25"/>
    </location>
</feature>
<feature type="compositionally biased region" description="Polar residues" evidence="4">
    <location>
        <begin position="1273"/>
        <end position="1287"/>
    </location>
</feature>
<dbReference type="InterPro" id="IPR013087">
    <property type="entry name" value="Znf_C2H2_type"/>
</dbReference>
<feature type="region of interest" description="Disordered" evidence="4">
    <location>
        <begin position="306"/>
        <end position="341"/>
    </location>
</feature>
<dbReference type="PANTHER" id="PTHR22975:SF9">
    <property type="entry name" value="ECHINUS SPLICE FORM 3"/>
    <property type="match status" value="1"/>
</dbReference>
<feature type="compositionally biased region" description="Polar residues" evidence="4">
    <location>
        <begin position="1155"/>
        <end position="1164"/>
    </location>
</feature>
<dbReference type="OrthoDB" id="205782at2759"/>
<feature type="compositionally biased region" description="Polar residues" evidence="4">
    <location>
        <begin position="1244"/>
        <end position="1255"/>
    </location>
</feature>
<gene>
    <name evidence="6" type="ORF">IFM89_005437</name>
</gene>
<dbReference type="InterPro" id="IPR052398">
    <property type="entry name" value="Ubiquitin_hydrolase_53/54"/>
</dbReference>
<evidence type="ECO:0000259" key="5">
    <source>
        <dbReference type="PROSITE" id="PS50235"/>
    </source>
</evidence>
<dbReference type="PROSITE" id="PS00028">
    <property type="entry name" value="ZINC_FINGER_C2H2_1"/>
    <property type="match status" value="1"/>
</dbReference>
<reference evidence="6 7" key="1">
    <citation type="submission" date="2020-10" db="EMBL/GenBank/DDBJ databases">
        <title>The Coptis chinensis genome and diversification of protoberbering-type alkaloids.</title>
        <authorList>
            <person name="Wang B."/>
            <person name="Shu S."/>
            <person name="Song C."/>
            <person name="Liu Y."/>
        </authorList>
    </citation>
    <scope>NUCLEOTIDE SEQUENCE [LARGE SCALE GENOMIC DNA]</scope>
    <source>
        <strain evidence="6">HL-2020</strain>
        <tissue evidence="6">Leaf</tissue>
    </source>
</reference>
<feature type="region of interest" description="Disordered" evidence="4">
    <location>
        <begin position="476"/>
        <end position="499"/>
    </location>
</feature>
<dbReference type="InterPro" id="IPR011990">
    <property type="entry name" value="TPR-like_helical_dom_sf"/>
</dbReference>
<feature type="domain" description="USP" evidence="5">
    <location>
        <begin position="1407"/>
        <end position="1739"/>
    </location>
</feature>
<dbReference type="Gene3D" id="1.25.40.10">
    <property type="entry name" value="Tetratricopeptide repeat domain"/>
    <property type="match status" value="1"/>
</dbReference>